<evidence type="ECO:0000313" key="1">
    <source>
        <dbReference type="EMBL" id="JAH20323.1"/>
    </source>
</evidence>
<dbReference type="EMBL" id="GBXM01088254">
    <property type="protein sequence ID" value="JAH20323.1"/>
    <property type="molecule type" value="Transcribed_RNA"/>
</dbReference>
<sequence>MLSTRGPHNIVLFIWIFFCEIPSTR</sequence>
<accession>A0A0E9QW65</accession>
<organism evidence="1">
    <name type="scientific">Anguilla anguilla</name>
    <name type="common">European freshwater eel</name>
    <name type="synonym">Muraena anguilla</name>
    <dbReference type="NCBI Taxonomy" id="7936"/>
    <lineage>
        <taxon>Eukaryota</taxon>
        <taxon>Metazoa</taxon>
        <taxon>Chordata</taxon>
        <taxon>Craniata</taxon>
        <taxon>Vertebrata</taxon>
        <taxon>Euteleostomi</taxon>
        <taxon>Actinopterygii</taxon>
        <taxon>Neopterygii</taxon>
        <taxon>Teleostei</taxon>
        <taxon>Anguilliformes</taxon>
        <taxon>Anguillidae</taxon>
        <taxon>Anguilla</taxon>
    </lineage>
</organism>
<name>A0A0E9QW65_ANGAN</name>
<reference evidence="1" key="2">
    <citation type="journal article" date="2015" name="Fish Shellfish Immunol.">
        <title>Early steps in the European eel (Anguilla anguilla)-Vibrio vulnificus interaction in the gills: Role of the RtxA13 toxin.</title>
        <authorList>
            <person name="Callol A."/>
            <person name="Pajuelo D."/>
            <person name="Ebbesson L."/>
            <person name="Teles M."/>
            <person name="MacKenzie S."/>
            <person name="Amaro C."/>
        </authorList>
    </citation>
    <scope>NUCLEOTIDE SEQUENCE</scope>
</reference>
<dbReference type="AlphaFoldDB" id="A0A0E9QW65"/>
<reference evidence="1" key="1">
    <citation type="submission" date="2014-11" db="EMBL/GenBank/DDBJ databases">
        <authorList>
            <person name="Amaro Gonzalez C."/>
        </authorList>
    </citation>
    <scope>NUCLEOTIDE SEQUENCE</scope>
</reference>
<proteinExistence type="predicted"/>
<protein>
    <submittedName>
        <fullName evidence="1">Uncharacterized protein</fullName>
    </submittedName>
</protein>